<evidence type="ECO:0000256" key="10">
    <source>
        <dbReference type="PROSITE-ProRule" id="PRU01385"/>
    </source>
</evidence>
<dbReference type="GO" id="GO:0000706">
    <property type="term" value="P:meiotic DNA double-strand break processing"/>
    <property type="evidence" value="ECO:0007669"/>
    <property type="project" value="TreeGrafter"/>
</dbReference>
<comment type="similarity">
    <text evidence="3 10">Belongs to the TOP6A family.</text>
</comment>
<keyword evidence="8 10" id="KW-0238">DNA-binding</keyword>
<feature type="compositionally biased region" description="Low complexity" evidence="11">
    <location>
        <begin position="340"/>
        <end position="362"/>
    </location>
</feature>
<keyword evidence="7 10" id="KW-0799">Topoisomerase</keyword>
<evidence type="ECO:0000259" key="13">
    <source>
        <dbReference type="Pfam" id="PF21180"/>
    </source>
</evidence>
<evidence type="ECO:0000256" key="5">
    <source>
        <dbReference type="ARBA" id="ARBA00022723"/>
    </source>
</evidence>
<name>A0AAN6THV3_9PEZI</name>
<feature type="region of interest" description="Disordered" evidence="11">
    <location>
        <begin position="1"/>
        <end position="20"/>
    </location>
</feature>
<gene>
    <name evidence="14" type="ORF">N656DRAFT_544945</name>
</gene>
<evidence type="ECO:0000256" key="9">
    <source>
        <dbReference type="ARBA" id="ARBA00023235"/>
    </source>
</evidence>
<protein>
    <recommendedName>
        <fullName evidence="4">DNA topoisomerase (ATP-hydrolyzing)</fullName>
        <ecNumber evidence="4">5.6.2.2</ecNumber>
    </recommendedName>
</protein>
<evidence type="ECO:0000259" key="12">
    <source>
        <dbReference type="Pfam" id="PF04406"/>
    </source>
</evidence>
<evidence type="ECO:0000256" key="11">
    <source>
        <dbReference type="SAM" id="MobiDB-lite"/>
    </source>
</evidence>
<dbReference type="GeneID" id="89934153"/>
<dbReference type="Gene3D" id="3.40.1360.10">
    <property type="match status" value="1"/>
</dbReference>
<keyword evidence="6" id="KW-0460">Magnesium</keyword>
<accession>A0AAN6THV3</accession>
<dbReference type="Pfam" id="PF04406">
    <property type="entry name" value="TP6A_N"/>
    <property type="match status" value="1"/>
</dbReference>
<feature type="region of interest" description="Disordered" evidence="11">
    <location>
        <begin position="326"/>
        <end position="382"/>
    </location>
</feature>
<evidence type="ECO:0000256" key="4">
    <source>
        <dbReference type="ARBA" id="ARBA00012895"/>
    </source>
</evidence>
<keyword evidence="9 10" id="KW-0413">Isomerase</keyword>
<dbReference type="PANTHER" id="PTHR10848:SF0">
    <property type="entry name" value="MEIOTIC RECOMBINATION PROTEIN SPO11"/>
    <property type="match status" value="1"/>
</dbReference>
<comment type="caution">
    <text evidence="14">The sequence shown here is derived from an EMBL/GenBank/DDBJ whole genome shotgun (WGS) entry which is preliminary data.</text>
</comment>
<evidence type="ECO:0000256" key="2">
    <source>
        <dbReference type="ARBA" id="ARBA00001946"/>
    </source>
</evidence>
<feature type="domain" description="Topoisomerase 6 subunit A/Spo11 TOPRIM" evidence="13">
    <location>
        <begin position="222"/>
        <end position="331"/>
    </location>
</feature>
<dbReference type="PRINTS" id="PR01550">
    <property type="entry name" value="TOP6AFAMILY"/>
</dbReference>
<dbReference type="GO" id="GO:0003677">
    <property type="term" value="F:DNA binding"/>
    <property type="evidence" value="ECO:0007669"/>
    <property type="project" value="UniProtKB-UniRule"/>
</dbReference>
<evidence type="ECO:0000256" key="3">
    <source>
        <dbReference type="ARBA" id="ARBA00006559"/>
    </source>
</evidence>
<dbReference type="CDD" id="cd00223">
    <property type="entry name" value="TOPRIM_TopoIIB_SPO"/>
    <property type="match status" value="1"/>
</dbReference>
<dbReference type="RefSeq" id="XP_064672337.1">
    <property type="nucleotide sequence ID" value="XM_064810029.1"/>
</dbReference>
<dbReference type="InterPro" id="IPR034136">
    <property type="entry name" value="TOPRIM_Topo6A/Spo11"/>
</dbReference>
<dbReference type="EMBL" id="MU853336">
    <property type="protein sequence ID" value="KAK4114767.1"/>
    <property type="molecule type" value="Genomic_DNA"/>
</dbReference>
<evidence type="ECO:0000313" key="14">
    <source>
        <dbReference type="EMBL" id="KAK4114767.1"/>
    </source>
</evidence>
<dbReference type="InterPro" id="IPR002815">
    <property type="entry name" value="Spo11/TopoVI_A"/>
</dbReference>
<dbReference type="GO" id="GO:0007131">
    <property type="term" value="P:reciprocal meiotic recombination"/>
    <property type="evidence" value="ECO:0007669"/>
    <property type="project" value="TreeGrafter"/>
</dbReference>
<keyword evidence="15" id="KW-1185">Reference proteome</keyword>
<evidence type="ECO:0000256" key="8">
    <source>
        <dbReference type="ARBA" id="ARBA00023125"/>
    </source>
</evidence>
<evidence type="ECO:0000256" key="7">
    <source>
        <dbReference type="ARBA" id="ARBA00023029"/>
    </source>
</evidence>
<dbReference type="InterPro" id="IPR036078">
    <property type="entry name" value="Spo11/TopoVI_A_sf"/>
</dbReference>
<dbReference type="EC" id="5.6.2.2" evidence="4"/>
<dbReference type="GO" id="GO:0000228">
    <property type="term" value="C:nuclear chromosome"/>
    <property type="evidence" value="ECO:0007669"/>
    <property type="project" value="TreeGrafter"/>
</dbReference>
<proteinExistence type="inferred from homology"/>
<feature type="compositionally biased region" description="Basic and acidic residues" evidence="11">
    <location>
        <begin position="1"/>
        <end position="13"/>
    </location>
</feature>
<reference evidence="14" key="2">
    <citation type="submission" date="2023-05" db="EMBL/GenBank/DDBJ databases">
        <authorList>
            <consortium name="Lawrence Berkeley National Laboratory"/>
            <person name="Steindorff A."/>
            <person name="Hensen N."/>
            <person name="Bonometti L."/>
            <person name="Westerberg I."/>
            <person name="Brannstrom I.O."/>
            <person name="Guillou S."/>
            <person name="Cros-Aarteil S."/>
            <person name="Calhoun S."/>
            <person name="Haridas S."/>
            <person name="Kuo A."/>
            <person name="Mondo S."/>
            <person name="Pangilinan J."/>
            <person name="Riley R."/>
            <person name="Labutti K."/>
            <person name="Andreopoulos B."/>
            <person name="Lipzen A."/>
            <person name="Chen C."/>
            <person name="Yanf M."/>
            <person name="Daum C."/>
            <person name="Ng V."/>
            <person name="Clum A."/>
            <person name="Ohm R."/>
            <person name="Martin F."/>
            <person name="Silar P."/>
            <person name="Natvig D."/>
            <person name="Lalanne C."/>
            <person name="Gautier V."/>
            <person name="Ament-Velasquez S.L."/>
            <person name="Kruys A."/>
            <person name="Hutchinson M.I."/>
            <person name="Powell A.J."/>
            <person name="Barry K."/>
            <person name="Miller A.N."/>
            <person name="Grigoriev I.V."/>
            <person name="Debuchy R."/>
            <person name="Gladieux P."/>
            <person name="Thoren M.H."/>
            <person name="Johannesson H."/>
        </authorList>
    </citation>
    <scope>NUCLEOTIDE SEQUENCE</scope>
    <source>
        <strain evidence="14">CBS 508.74</strain>
    </source>
</reference>
<dbReference type="Proteomes" id="UP001302812">
    <property type="component" value="Unassembled WGS sequence"/>
</dbReference>
<dbReference type="GO" id="GO:0046872">
    <property type="term" value="F:metal ion binding"/>
    <property type="evidence" value="ECO:0007669"/>
    <property type="project" value="UniProtKB-KW"/>
</dbReference>
<evidence type="ECO:0000256" key="6">
    <source>
        <dbReference type="ARBA" id="ARBA00022842"/>
    </source>
</evidence>
<dbReference type="GO" id="GO:0005524">
    <property type="term" value="F:ATP binding"/>
    <property type="evidence" value="ECO:0007669"/>
    <property type="project" value="InterPro"/>
</dbReference>
<comment type="cofactor">
    <cofactor evidence="2">
        <name>Mg(2+)</name>
        <dbReference type="ChEBI" id="CHEBI:18420"/>
    </cofactor>
</comment>
<evidence type="ECO:0000256" key="1">
    <source>
        <dbReference type="ARBA" id="ARBA00000185"/>
    </source>
</evidence>
<dbReference type="PROSITE" id="PS52041">
    <property type="entry name" value="TOPO_IIB"/>
    <property type="match status" value="1"/>
</dbReference>
<dbReference type="GO" id="GO:0003918">
    <property type="term" value="F:DNA topoisomerase type II (double strand cut, ATP-hydrolyzing) activity"/>
    <property type="evidence" value="ECO:0007669"/>
    <property type="project" value="UniProtKB-UniRule"/>
</dbReference>
<dbReference type="PANTHER" id="PTHR10848">
    <property type="entry name" value="MEIOTIC RECOMBINATION PROTEIN SPO11"/>
    <property type="match status" value="1"/>
</dbReference>
<dbReference type="GO" id="GO:0042138">
    <property type="term" value="P:meiotic DNA double-strand break formation"/>
    <property type="evidence" value="ECO:0007669"/>
    <property type="project" value="TreeGrafter"/>
</dbReference>
<feature type="active site" description="O-(5'-phospho-DNA)-tyrosine intermediate" evidence="10">
    <location>
        <position position="140"/>
    </location>
</feature>
<dbReference type="SUPFAM" id="SSF56726">
    <property type="entry name" value="DNA topoisomerase IV, alpha subunit"/>
    <property type="match status" value="1"/>
</dbReference>
<organism evidence="14 15">
    <name type="scientific">Canariomyces notabilis</name>
    <dbReference type="NCBI Taxonomy" id="2074819"/>
    <lineage>
        <taxon>Eukaryota</taxon>
        <taxon>Fungi</taxon>
        <taxon>Dikarya</taxon>
        <taxon>Ascomycota</taxon>
        <taxon>Pezizomycotina</taxon>
        <taxon>Sordariomycetes</taxon>
        <taxon>Sordariomycetidae</taxon>
        <taxon>Sordariales</taxon>
        <taxon>Chaetomiaceae</taxon>
        <taxon>Canariomyces</taxon>
    </lineage>
</organism>
<dbReference type="Gene3D" id="1.10.10.10">
    <property type="entry name" value="Winged helix-like DNA-binding domain superfamily/Winged helix DNA-binding domain"/>
    <property type="match status" value="1"/>
</dbReference>
<reference evidence="14" key="1">
    <citation type="journal article" date="2023" name="Mol. Phylogenet. Evol.">
        <title>Genome-scale phylogeny and comparative genomics of the fungal order Sordariales.</title>
        <authorList>
            <person name="Hensen N."/>
            <person name="Bonometti L."/>
            <person name="Westerberg I."/>
            <person name="Brannstrom I.O."/>
            <person name="Guillou S."/>
            <person name="Cros-Aarteil S."/>
            <person name="Calhoun S."/>
            <person name="Haridas S."/>
            <person name="Kuo A."/>
            <person name="Mondo S."/>
            <person name="Pangilinan J."/>
            <person name="Riley R."/>
            <person name="LaButti K."/>
            <person name="Andreopoulos B."/>
            <person name="Lipzen A."/>
            <person name="Chen C."/>
            <person name="Yan M."/>
            <person name="Daum C."/>
            <person name="Ng V."/>
            <person name="Clum A."/>
            <person name="Steindorff A."/>
            <person name="Ohm R.A."/>
            <person name="Martin F."/>
            <person name="Silar P."/>
            <person name="Natvig D.O."/>
            <person name="Lalanne C."/>
            <person name="Gautier V."/>
            <person name="Ament-Velasquez S.L."/>
            <person name="Kruys A."/>
            <person name="Hutchinson M.I."/>
            <person name="Powell A.J."/>
            <person name="Barry K."/>
            <person name="Miller A.N."/>
            <person name="Grigoriev I.V."/>
            <person name="Debuchy R."/>
            <person name="Gladieux P."/>
            <person name="Hiltunen Thoren M."/>
            <person name="Johannesson H."/>
        </authorList>
    </citation>
    <scope>NUCLEOTIDE SEQUENCE</scope>
    <source>
        <strain evidence="14">CBS 508.74</strain>
    </source>
</reference>
<keyword evidence="5" id="KW-0479">Metal-binding</keyword>
<sequence length="448" mass="49050">MPSIPRRQERRPESWQNSVVSSGQNVPVSATINSSSSSLVTVPLTSHSSALAKIESLMESMLDAVIAGVELPIPYRTVRSAPAGPGIRSSQNHDRQSDIVRFPGRTIQEAKRFEALFCILQLSHEALLSGKLITKRNIYYQNPELFKSQSMVDDMVDNLAFTLGVGRTDLNIVAAAKGLVSGPIDLVLNDGSVNSYDLLGSTGSLLPPVSSIQQIDFRCIKWVLVIEKEATFRTLAASGYAMSSQLGHGILLTGKGFPDLDTRRFLCLLHSLRSNMNIFALIDFDPDGIAIMRTYKNGSRRLEHEQDATVPRLRWLGIHSNDILSSNASDHEEGVGSDGSGASQDGSSQESGASSSYGSQQERPAKRARMSRMNPGPIESVCPLTQRDRKKAVEVMKEIIAAADGCGEDEFEQMLELQRMLLLNIKAEMQAVDNFGDITRWLDAKLPC</sequence>
<evidence type="ECO:0000313" key="15">
    <source>
        <dbReference type="Proteomes" id="UP001302812"/>
    </source>
</evidence>
<dbReference type="InterPro" id="IPR036388">
    <property type="entry name" value="WH-like_DNA-bd_sf"/>
</dbReference>
<comment type="catalytic activity">
    <reaction evidence="1 10">
        <text>ATP-dependent breakage, passage and rejoining of double-stranded DNA.</text>
        <dbReference type="EC" id="5.6.2.2"/>
    </reaction>
</comment>
<dbReference type="AlphaFoldDB" id="A0AAN6THV3"/>
<feature type="domain" description="Spo11/DNA topoisomerase VI subunit A N-terminal" evidence="12">
    <location>
        <begin position="111"/>
        <end position="172"/>
    </location>
</feature>
<dbReference type="InterPro" id="IPR013049">
    <property type="entry name" value="Spo11/TopoVI_A_N"/>
</dbReference>
<dbReference type="Pfam" id="PF21180">
    <property type="entry name" value="TOP6A-Spo11_Toprim"/>
    <property type="match status" value="1"/>
</dbReference>